<name>A0A9N7VFK5_PLEPL</name>
<reference evidence="1" key="1">
    <citation type="submission" date="2020-03" db="EMBL/GenBank/DDBJ databases">
        <authorList>
            <person name="Weist P."/>
        </authorList>
    </citation>
    <scope>NUCLEOTIDE SEQUENCE</scope>
</reference>
<accession>A0A9N7VFK5</accession>
<sequence>MDDRVRSGDLRRAPELEAKLLRMEAEQETILTSMGEELDTACRSLARNGEDKLQAISQKPGLVKDPHHWLAESKFLGLN</sequence>
<dbReference type="Proteomes" id="UP001153269">
    <property type="component" value="Unassembled WGS sequence"/>
</dbReference>
<dbReference type="GO" id="GO:0000922">
    <property type="term" value="C:spindle pole"/>
    <property type="evidence" value="ECO:0007669"/>
    <property type="project" value="TreeGrafter"/>
</dbReference>
<protein>
    <submittedName>
        <fullName evidence="1">Uncharacterized protein</fullName>
    </submittedName>
</protein>
<gene>
    <name evidence="1" type="ORF">PLEPLA_LOCUS35256</name>
</gene>
<dbReference type="PANTHER" id="PTHR46657:SF1">
    <property type="entry name" value="CENTROSOMAL PROTEIN OF 128 KDA"/>
    <property type="match status" value="1"/>
</dbReference>
<dbReference type="PANTHER" id="PTHR46657">
    <property type="entry name" value="CENTROSOMAL PROTEIN OF 128 KDA"/>
    <property type="match status" value="1"/>
</dbReference>
<dbReference type="EMBL" id="CADEAL010003951">
    <property type="protein sequence ID" value="CAB1447573.1"/>
    <property type="molecule type" value="Genomic_DNA"/>
</dbReference>
<comment type="caution">
    <text evidence="1">The sequence shown here is derived from an EMBL/GenBank/DDBJ whole genome shotgun (WGS) entry which is preliminary data.</text>
</comment>
<evidence type="ECO:0000313" key="2">
    <source>
        <dbReference type="Proteomes" id="UP001153269"/>
    </source>
</evidence>
<keyword evidence="2" id="KW-1185">Reference proteome</keyword>
<dbReference type="GO" id="GO:0005814">
    <property type="term" value="C:centriole"/>
    <property type="evidence" value="ECO:0007669"/>
    <property type="project" value="TreeGrafter"/>
</dbReference>
<dbReference type="InterPro" id="IPR026652">
    <property type="entry name" value="CEP128"/>
</dbReference>
<evidence type="ECO:0000313" key="1">
    <source>
        <dbReference type="EMBL" id="CAB1447573.1"/>
    </source>
</evidence>
<proteinExistence type="predicted"/>
<organism evidence="1 2">
    <name type="scientific">Pleuronectes platessa</name>
    <name type="common">European plaice</name>
    <dbReference type="NCBI Taxonomy" id="8262"/>
    <lineage>
        <taxon>Eukaryota</taxon>
        <taxon>Metazoa</taxon>
        <taxon>Chordata</taxon>
        <taxon>Craniata</taxon>
        <taxon>Vertebrata</taxon>
        <taxon>Euteleostomi</taxon>
        <taxon>Actinopterygii</taxon>
        <taxon>Neopterygii</taxon>
        <taxon>Teleostei</taxon>
        <taxon>Neoteleostei</taxon>
        <taxon>Acanthomorphata</taxon>
        <taxon>Carangaria</taxon>
        <taxon>Pleuronectiformes</taxon>
        <taxon>Pleuronectoidei</taxon>
        <taxon>Pleuronectidae</taxon>
        <taxon>Pleuronectes</taxon>
    </lineage>
</organism>
<dbReference type="AlphaFoldDB" id="A0A9N7VFK5"/>